<evidence type="ECO:0008006" key="3">
    <source>
        <dbReference type="Google" id="ProtNLM"/>
    </source>
</evidence>
<gene>
    <name evidence="1" type="ORF">GCM10023350_14170</name>
</gene>
<name>A0ABP8YJE6_9ACTN</name>
<sequence>MPTTRRRAILVGLLVGLPVALFGALLAVWGLADRYRPMGGTAWSTSHPHQPHVAWGTSVKISGTTRKPLRPGVSSRVRLGFTNQGLKAVSLRHVRVTISSITAPQASPEYPCTRADFRVRPMRARPFVVPDDGFTNLVRLGVPGWQWPRLTMRNRPVNQDGCKGASLKLSYRGYRAWSG</sequence>
<keyword evidence="2" id="KW-1185">Reference proteome</keyword>
<organism evidence="1 2">
    <name type="scientific">Nocardioides endophyticus</name>
    <dbReference type="NCBI Taxonomy" id="1353775"/>
    <lineage>
        <taxon>Bacteria</taxon>
        <taxon>Bacillati</taxon>
        <taxon>Actinomycetota</taxon>
        <taxon>Actinomycetes</taxon>
        <taxon>Propionibacteriales</taxon>
        <taxon>Nocardioidaceae</taxon>
        <taxon>Nocardioides</taxon>
    </lineage>
</organism>
<dbReference type="EMBL" id="BAABKN010000009">
    <property type="protein sequence ID" value="GAA4731968.1"/>
    <property type="molecule type" value="Genomic_DNA"/>
</dbReference>
<protein>
    <recommendedName>
        <fullName evidence="3">DUF4352 domain-containing protein</fullName>
    </recommendedName>
</protein>
<evidence type="ECO:0000313" key="2">
    <source>
        <dbReference type="Proteomes" id="UP001499882"/>
    </source>
</evidence>
<proteinExistence type="predicted"/>
<evidence type="ECO:0000313" key="1">
    <source>
        <dbReference type="EMBL" id="GAA4731968.1"/>
    </source>
</evidence>
<comment type="caution">
    <text evidence="1">The sequence shown here is derived from an EMBL/GenBank/DDBJ whole genome shotgun (WGS) entry which is preliminary data.</text>
</comment>
<reference evidence="2" key="1">
    <citation type="journal article" date="2019" name="Int. J. Syst. Evol. Microbiol.">
        <title>The Global Catalogue of Microorganisms (GCM) 10K type strain sequencing project: providing services to taxonomists for standard genome sequencing and annotation.</title>
        <authorList>
            <consortium name="The Broad Institute Genomics Platform"/>
            <consortium name="The Broad Institute Genome Sequencing Center for Infectious Disease"/>
            <person name="Wu L."/>
            <person name="Ma J."/>
        </authorList>
    </citation>
    <scope>NUCLEOTIDE SEQUENCE [LARGE SCALE GENOMIC DNA]</scope>
    <source>
        <strain evidence="2">JCM 18532</strain>
    </source>
</reference>
<accession>A0ABP8YJE6</accession>
<dbReference type="Proteomes" id="UP001499882">
    <property type="component" value="Unassembled WGS sequence"/>
</dbReference>